<protein>
    <submittedName>
        <fullName evidence="2">Putative tumor necrosis factor receptor-associated factor</fullName>
    </submittedName>
</protein>
<evidence type="ECO:0000259" key="1">
    <source>
        <dbReference type="Pfam" id="PF21355"/>
    </source>
</evidence>
<feature type="non-terminal residue" evidence="2">
    <location>
        <position position="1"/>
    </location>
</feature>
<dbReference type="InterPro" id="IPR008974">
    <property type="entry name" value="TRAF-like"/>
</dbReference>
<sequence length="147" mass="16914">DPQASVCEFVVKGVKSLQRKALNQGWAVYESERVYLRGYCMSPGVSFRNGLLGGVFVHALFRPHKGDMDDVVQWPFKLRVKLRFVHPNGGEEIECVDCPSIFRLSYQRPREGQEQSIFTSFNFSLDDLVHDGYVEDDQLRVKFELLP</sequence>
<name>A0A1E1XQM7_AMBSC</name>
<dbReference type="Gene3D" id="2.60.210.10">
    <property type="entry name" value="Apoptosis, Tumor Necrosis Factor Receptor Associated Protein 2, Chain A"/>
    <property type="match status" value="1"/>
</dbReference>
<accession>A0A1E1XQM7</accession>
<dbReference type="AlphaFoldDB" id="A0A1E1XQM7"/>
<dbReference type="SUPFAM" id="SSF49599">
    <property type="entry name" value="TRAF domain-like"/>
    <property type="match status" value="1"/>
</dbReference>
<feature type="domain" description="TRAF1-6 MATH" evidence="1">
    <location>
        <begin position="59"/>
        <end position="142"/>
    </location>
</feature>
<proteinExistence type="evidence at transcript level"/>
<dbReference type="InterPro" id="IPR049342">
    <property type="entry name" value="TRAF1-6_MATH_dom"/>
</dbReference>
<reference evidence="2" key="1">
    <citation type="submission" date="2016-09" db="EMBL/GenBank/DDBJ databases">
        <authorList>
            <person name="Capua I."/>
            <person name="De Benedictis P."/>
            <person name="Joannis T."/>
            <person name="Lombin L.H."/>
            <person name="Cattoli G."/>
        </authorList>
    </citation>
    <scope>NUCLEOTIDE SEQUENCE</scope>
</reference>
<dbReference type="Pfam" id="PF21355">
    <property type="entry name" value="TRAF-mep_MATH"/>
    <property type="match status" value="1"/>
</dbReference>
<keyword evidence="2" id="KW-0675">Receptor</keyword>
<evidence type="ECO:0000313" key="2">
    <source>
        <dbReference type="EMBL" id="JAU01609.1"/>
    </source>
</evidence>
<dbReference type="EMBL" id="GFAA01001826">
    <property type="protein sequence ID" value="JAU01609.1"/>
    <property type="molecule type" value="mRNA"/>
</dbReference>
<reference evidence="2" key="2">
    <citation type="journal article" date="2017" name="Front. Cell. Infect. Microbiol.">
        <title>Analysis of the Salivary Gland Transcriptome of Unfed and Partially Fed Amblyomma sculptum Ticks and Descriptive Proteome of the Saliva.</title>
        <authorList>
            <person name="Esteves E."/>
            <person name="Maruyama S.R."/>
            <person name="Kawahara R."/>
            <person name="Fujita A."/>
            <person name="Martins L.A."/>
            <person name="Righi A.A."/>
            <person name="Costa F.B."/>
            <person name="Palmisano G."/>
            <person name="Labruna M.B."/>
            <person name="Sa-Nunes A."/>
            <person name="Ribeiro J.M.C."/>
            <person name="Fogaca A.C."/>
        </authorList>
    </citation>
    <scope>NUCLEOTIDE SEQUENCE</scope>
</reference>
<organism evidence="2">
    <name type="scientific">Amblyomma sculptum</name>
    <name type="common">Tick</name>
    <dbReference type="NCBI Taxonomy" id="1581419"/>
    <lineage>
        <taxon>Eukaryota</taxon>
        <taxon>Metazoa</taxon>
        <taxon>Ecdysozoa</taxon>
        <taxon>Arthropoda</taxon>
        <taxon>Chelicerata</taxon>
        <taxon>Arachnida</taxon>
        <taxon>Acari</taxon>
        <taxon>Parasitiformes</taxon>
        <taxon>Ixodida</taxon>
        <taxon>Ixodoidea</taxon>
        <taxon>Ixodidae</taxon>
        <taxon>Amblyomminae</taxon>
        <taxon>Amblyomma</taxon>
    </lineage>
</organism>